<dbReference type="Gene3D" id="3.20.20.140">
    <property type="entry name" value="Metal-dependent hydrolases"/>
    <property type="match status" value="1"/>
</dbReference>
<evidence type="ECO:0000256" key="2">
    <source>
        <dbReference type="ARBA" id="ARBA00001965"/>
    </source>
</evidence>
<evidence type="ECO:0000256" key="4">
    <source>
        <dbReference type="ARBA" id="ARBA00008002"/>
    </source>
</evidence>
<dbReference type="CTD" id="144193"/>
<dbReference type="FunFam" id="3.20.20.140:FF:000007">
    <property type="entry name" value="Imidazolonepropionase"/>
    <property type="match status" value="1"/>
</dbReference>
<dbReference type="Gene3D" id="2.30.40.10">
    <property type="entry name" value="Urease, subunit C, domain 1"/>
    <property type="match status" value="1"/>
</dbReference>
<dbReference type="CDD" id="cd01296">
    <property type="entry name" value="Imidazolone-5PH"/>
    <property type="match status" value="1"/>
</dbReference>
<evidence type="ECO:0000256" key="5">
    <source>
        <dbReference type="ARBA" id="ARBA00012864"/>
    </source>
</evidence>
<dbReference type="InterPro" id="IPR032466">
    <property type="entry name" value="Metal_Hydrolase"/>
</dbReference>
<dbReference type="GO" id="GO:0005737">
    <property type="term" value="C:cytoplasm"/>
    <property type="evidence" value="ECO:0007669"/>
    <property type="project" value="InterPro"/>
</dbReference>
<evidence type="ECO:0000256" key="13">
    <source>
        <dbReference type="ARBA" id="ARBA00030968"/>
    </source>
</evidence>
<keyword evidence="9" id="KW-0378">Hydrolase</keyword>
<dbReference type="UniPathway" id="UPA00379">
    <property type="reaction ID" value="UER00551"/>
</dbReference>
<dbReference type="FunCoup" id="A0A3P8UXQ2">
    <property type="interactions" value="20"/>
</dbReference>
<evidence type="ECO:0000256" key="12">
    <source>
        <dbReference type="ARBA" id="ARBA00023004"/>
    </source>
</evidence>
<dbReference type="SUPFAM" id="SSF51556">
    <property type="entry name" value="Metallo-dependent hydrolases"/>
    <property type="match status" value="1"/>
</dbReference>
<proteinExistence type="inferred from homology"/>
<keyword evidence="12" id="KW-0408">Iron</keyword>
<evidence type="ECO:0000256" key="6">
    <source>
        <dbReference type="ARBA" id="ARBA00013406"/>
    </source>
</evidence>
<dbReference type="GO" id="GO:0050480">
    <property type="term" value="F:imidazolonepropionase activity"/>
    <property type="evidence" value="ECO:0007669"/>
    <property type="project" value="UniProtKB-EC"/>
</dbReference>
<protein>
    <recommendedName>
        <fullName evidence="6">Probable imidazolonepropionase</fullName>
        <ecNumber evidence="5">3.5.2.7</ecNumber>
    </recommendedName>
    <alternativeName>
        <fullName evidence="13">Amidohydrolase domain-containing protein 1</fullName>
    </alternativeName>
</protein>
<dbReference type="GO" id="GO:0046872">
    <property type="term" value="F:metal ion binding"/>
    <property type="evidence" value="ECO:0007669"/>
    <property type="project" value="UniProtKB-KW"/>
</dbReference>
<dbReference type="GO" id="GO:0019557">
    <property type="term" value="P:L-histidine catabolic process to glutamate and formate"/>
    <property type="evidence" value="ECO:0007669"/>
    <property type="project" value="UniProtKB-UniPathway"/>
</dbReference>
<dbReference type="EC" id="3.5.2.7" evidence="5"/>
<keyword evidence="8" id="KW-0479">Metal-binding</keyword>
<comment type="similarity">
    <text evidence="4">Belongs to the metallo-dependent hydrolases superfamily. HutI family.</text>
</comment>
<keyword evidence="7" id="KW-0963">Cytoplasm</keyword>
<dbReference type="InterPro" id="IPR013108">
    <property type="entry name" value="Amidohydro_3"/>
</dbReference>
<dbReference type="InterPro" id="IPR005920">
    <property type="entry name" value="HutI"/>
</dbReference>
<dbReference type="OrthoDB" id="194468at2759"/>
<dbReference type="KEGG" id="csem:103382565"/>
<evidence type="ECO:0000256" key="9">
    <source>
        <dbReference type="ARBA" id="ARBA00022801"/>
    </source>
</evidence>
<dbReference type="PANTHER" id="PTHR42752">
    <property type="entry name" value="IMIDAZOLONEPROPIONASE"/>
    <property type="match status" value="1"/>
</dbReference>
<evidence type="ECO:0000256" key="10">
    <source>
        <dbReference type="ARBA" id="ARBA00022808"/>
    </source>
</evidence>
<reference evidence="15 16" key="1">
    <citation type="journal article" date="2014" name="Nat. Genet.">
        <title>Whole-genome sequence of a flatfish provides insights into ZW sex chromosome evolution and adaptation to a benthic lifestyle.</title>
        <authorList>
            <person name="Chen S."/>
            <person name="Zhang G."/>
            <person name="Shao C."/>
            <person name="Huang Q."/>
            <person name="Liu G."/>
            <person name="Zhang P."/>
            <person name="Song W."/>
            <person name="An N."/>
            <person name="Chalopin D."/>
            <person name="Volff J.N."/>
            <person name="Hong Y."/>
            <person name="Li Q."/>
            <person name="Sha Z."/>
            <person name="Zhou H."/>
            <person name="Xie M."/>
            <person name="Yu Q."/>
            <person name="Liu Y."/>
            <person name="Xiang H."/>
            <person name="Wang N."/>
            <person name="Wu K."/>
            <person name="Yang C."/>
            <person name="Zhou Q."/>
            <person name="Liao X."/>
            <person name="Yang L."/>
            <person name="Hu Q."/>
            <person name="Zhang J."/>
            <person name="Meng L."/>
            <person name="Jin L."/>
            <person name="Tian Y."/>
            <person name="Lian J."/>
            <person name="Yang J."/>
            <person name="Miao G."/>
            <person name="Liu S."/>
            <person name="Liang Z."/>
            <person name="Yan F."/>
            <person name="Li Y."/>
            <person name="Sun B."/>
            <person name="Zhang H."/>
            <person name="Zhang J."/>
            <person name="Zhu Y."/>
            <person name="Du M."/>
            <person name="Zhao Y."/>
            <person name="Schartl M."/>
            <person name="Tang Q."/>
            <person name="Wang J."/>
        </authorList>
    </citation>
    <scope>NUCLEOTIDE SEQUENCE</scope>
</reference>
<dbReference type="GeneTree" id="ENSGT00390000008645"/>
<dbReference type="STRING" id="244447.ENSCSEP00000007142"/>
<name>A0A3P8UXQ2_CYNSE</name>
<evidence type="ECO:0000313" key="16">
    <source>
        <dbReference type="Proteomes" id="UP000265120"/>
    </source>
</evidence>
<evidence type="ECO:0000256" key="11">
    <source>
        <dbReference type="ARBA" id="ARBA00022833"/>
    </source>
</evidence>
<keyword evidence="11" id="KW-0862">Zinc</keyword>
<comment type="catalytic activity">
    <reaction evidence="1">
        <text>4-imidazolone-5-propanoate + H2O = N-formimidoyl-L-glutamate</text>
        <dbReference type="Rhea" id="RHEA:23660"/>
        <dbReference type="ChEBI" id="CHEBI:15377"/>
        <dbReference type="ChEBI" id="CHEBI:58928"/>
        <dbReference type="ChEBI" id="CHEBI:77893"/>
        <dbReference type="EC" id="3.5.2.7"/>
    </reaction>
</comment>
<dbReference type="Ensembl" id="ENSCSET00000007219.1">
    <property type="protein sequence ID" value="ENSCSEP00000007142.1"/>
    <property type="gene ID" value="ENSCSEG00000004613.1"/>
</dbReference>
<dbReference type="RefSeq" id="XP_008313621.1">
    <property type="nucleotide sequence ID" value="XM_008315399.3"/>
</dbReference>
<keyword evidence="10" id="KW-0369">Histidine metabolism</keyword>
<evidence type="ECO:0000259" key="14">
    <source>
        <dbReference type="Pfam" id="PF07969"/>
    </source>
</evidence>
<evidence type="ECO:0000256" key="8">
    <source>
        <dbReference type="ARBA" id="ARBA00022723"/>
    </source>
</evidence>
<sequence>MSNRNRLLVKGAEQLVLICSQRQKFLTRQQMTQLCVIQNGSLVIGSDGLIKAVGPAETIRAQFSEADFDEIIDASGMCVLPGLVDAHTHPVWAGDRVHEFAMKLAGATYMDVHRAGGGIHFTVEHTRAASASDLLTSLRGRLVRMQRAGTTLVECKSGYGLELQTELKMLQVIEEARRTLPINISSTYCGAHAVPRGKTMEEATENILEVQLPRLKEQMSAGNLRVDNIDVFCEQGVFDLSSTRSILQAGKDIGLNINFHGDELHPMNSAQLGAELGALAISHLEEVTDEGIAAMAEAKTAAVLLPTTAYILRLPHPRARDMLEAGVIVALGSDFNPNAYCCSMPMVMHLACVNMKMSMSEALAAATINAAYALGRSDTHGSLEVNKHGDLLVLNSTRWEHLIYQLGGHQDIIRYVIIKGNIVYDNDKTMGL</sequence>
<comment type="pathway">
    <text evidence="3">Amino-acid degradation; L-histidine degradation into L-glutamate; N-formimidoyl-L-glutamate from L-histidine: step 3/3.</text>
</comment>
<evidence type="ECO:0000256" key="1">
    <source>
        <dbReference type="ARBA" id="ARBA00000853"/>
    </source>
</evidence>
<dbReference type="NCBIfam" id="TIGR01224">
    <property type="entry name" value="hutI"/>
    <property type="match status" value="1"/>
</dbReference>
<dbReference type="InParanoid" id="A0A3P8UXQ2"/>
<dbReference type="GeneID" id="103382565"/>
<reference evidence="15" key="2">
    <citation type="submission" date="2025-08" db="UniProtKB">
        <authorList>
            <consortium name="Ensembl"/>
        </authorList>
    </citation>
    <scope>IDENTIFICATION</scope>
</reference>
<evidence type="ECO:0000256" key="7">
    <source>
        <dbReference type="ARBA" id="ARBA00022490"/>
    </source>
</evidence>
<dbReference type="Proteomes" id="UP000265120">
    <property type="component" value="Chromosome 8"/>
</dbReference>
<evidence type="ECO:0000313" key="15">
    <source>
        <dbReference type="Ensembl" id="ENSCSEP00000007142.1"/>
    </source>
</evidence>
<accession>A0A3P8UXQ2</accession>
<feature type="domain" description="Amidohydrolase 3" evidence="14">
    <location>
        <begin position="129"/>
        <end position="424"/>
    </location>
</feature>
<dbReference type="OMA" id="CAPHARW"/>
<dbReference type="SUPFAM" id="SSF51338">
    <property type="entry name" value="Composite domain of metallo-dependent hydrolases"/>
    <property type="match status" value="1"/>
</dbReference>
<dbReference type="GO" id="GO:0019556">
    <property type="term" value="P:L-histidine catabolic process to glutamate and formamide"/>
    <property type="evidence" value="ECO:0007669"/>
    <property type="project" value="UniProtKB-UniPathway"/>
</dbReference>
<evidence type="ECO:0000256" key="3">
    <source>
        <dbReference type="ARBA" id="ARBA00004758"/>
    </source>
</evidence>
<dbReference type="InterPro" id="IPR011059">
    <property type="entry name" value="Metal-dep_hydrolase_composite"/>
</dbReference>
<reference evidence="15" key="3">
    <citation type="submission" date="2025-09" db="UniProtKB">
        <authorList>
            <consortium name="Ensembl"/>
        </authorList>
    </citation>
    <scope>IDENTIFICATION</scope>
</reference>
<dbReference type="PANTHER" id="PTHR42752:SF1">
    <property type="entry name" value="IMIDAZOLONEPROPIONASE-RELATED"/>
    <property type="match status" value="1"/>
</dbReference>
<keyword evidence="16" id="KW-1185">Reference proteome</keyword>
<comment type="cofactor">
    <cofactor evidence="2">
        <name>Fe(3+)</name>
        <dbReference type="ChEBI" id="CHEBI:29034"/>
    </cofactor>
</comment>
<organism evidence="15 16">
    <name type="scientific">Cynoglossus semilaevis</name>
    <name type="common">Tongue sole</name>
    <dbReference type="NCBI Taxonomy" id="244447"/>
    <lineage>
        <taxon>Eukaryota</taxon>
        <taxon>Metazoa</taxon>
        <taxon>Chordata</taxon>
        <taxon>Craniata</taxon>
        <taxon>Vertebrata</taxon>
        <taxon>Euteleostomi</taxon>
        <taxon>Actinopterygii</taxon>
        <taxon>Neopterygii</taxon>
        <taxon>Teleostei</taxon>
        <taxon>Neoteleostei</taxon>
        <taxon>Acanthomorphata</taxon>
        <taxon>Carangaria</taxon>
        <taxon>Pleuronectiformes</taxon>
        <taxon>Pleuronectoidei</taxon>
        <taxon>Cynoglossidae</taxon>
        <taxon>Cynoglossinae</taxon>
        <taxon>Cynoglossus</taxon>
    </lineage>
</organism>
<dbReference type="AlphaFoldDB" id="A0A3P8UXQ2"/>
<dbReference type="Pfam" id="PF07969">
    <property type="entry name" value="Amidohydro_3"/>
    <property type="match status" value="1"/>
</dbReference>